<evidence type="ECO:0000313" key="3">
    <source>
        <dbReference type="EMBL" id="PFH52807.1"/>
    </source>
</evidence>
<organism evidence="3 4">
    <name type="scientific">Amanita thiersii Skay4041</name>
    <dbReference type="NCBI Taxonomy" id="703135"/>
    <lineage>
        <taxon>Eukaryota</taxon>
        <taxon>Fungi</taxon>
        <taxon>Dikarya</taxon>
        <taxon>Basidiomycota</taxon>
        <taxon>Agaricomycotina</taxon>
        <taxon>Agaricomycetes</taxon>
        <taxon>Agaricomycetidae</taxon>
        <taxon>Agaricales</taxon>
        <taxon>Pluteineae</taxon>
        <taxon>Amanitaceae</taxon>
        <taxon>Amanita</taxon>
    </lineage>
</organism>
<name>A0A2A9NWT4_9AGAR</name>
<keyword evidence="4" id="KW-1185">Reference proteome</keyword>
<evidence type="ECO:0000259" key="2">
    <source>
        <dbReference type="Pfam" id="PF21762"/>
    </source>
</evidence>
<dbReference type="InterPro" id="IPR036397">
    <property type="entry name" value="RNaseH_sf"/>
</dbReference>
<gene>
    <name evidence="3" type="ORF">AMATHDRAFT_73933</name>
</gene>
<dbReference type="InterPro" id="IPR040151">
    <property type="entry name" value="Gfd2/YDR514C-like"/>
</dbReference>
<feature type="compositionally biased region" description="Acidic residues" evidence="1">
    <location>
        <begin position="378"/>
        <end position="388"/>
    </location>
</feature>
<dbReference type="OrthoDB" id="5953249at2759"/>
<dbReference type="InterPro" id="IPR048519">
    <property type="entry name" value="Gfd2/YDR514C-like_C"/>
</dbReference>
<reference evidence="3 4" key="1">
    <citation type="submission" date="2014-02" db="EMBL/GenBank/DDBJ databases">
        <title>Transposable element dynamics among asymbiotic and ectomycorrhizal Amanita fungi.</title>
        <authorList>
            <consortium name="DOE Joint Genome Institute"/>
            <person name="Hess J."/>
            <person name="Skrede I."/>
            <person name="Wolfe B."/>
            <person name="LaButti K."/>
            <person name="Ohm R.A."/>
            <person name="Grigoriev I.V."/>
            <person name="Pringle A."/>
        </authorList>
    </citation>
    <scope>NUCLEOTIDE SEQUENCE [LARGE SCALE GENOMIC DNA]</scope>
    <source>
        <strain evidence="3 4">SKay4041</strain>
    </source>
</reference>
<evidence type="ECO:0000313" key="4">
    <source>
        <dbReference type="Proteomes" id="UP000242287"/>
    </source>
</evidence>
<accession>A0A2A9NWT4</accession>
<feature type="compositionally biased region" description="Polar residues" evidence="1">
    <location>
        <begin position="393"/>
        <end position="407"/>
    </location>
</feature>
<protein>
    <recommendedName>
        <fullName evidence="2">Gfd2/YDR514C-like C-terminal domain-containing protein</fullName>
    </recommendedName>
</protein>
<dbReference type="PANTHER" id="PTHR28083">
    <property type="entry name" value="GOOD FOR FULL DBP5 ACTIVITY PROTEIN 2"/>
    <property type="match status" value="1"/>
</dbReference>
<feature type="region of interest" description="Disordered" evidence="1">
    <location>
        <begin position="371"/>
        <end position="407"/>
    </location>
</feature>
<dbReference type="GO" id="GO:0003676">
    <property type="term" value="F:nucleic acid binding"/>
    <property type="evidence" value="ECO:0007669"/>
    <property type="project" value="InterPro"/>
</dbReference>
<dbReference type="EMBL" id="KZ301977">
    <property type="protein sequence ID" value="PFH52807.1"/>
    <property type="molecule type" value="Genomic_DNA"/>
</dbReference>
<proteinExistence type="predicted"/>
<dbReference type="Proteomes" id="UP000242287">
    <property type="component" value="Unassembled WGS sequence"/>
</dbReference>
<dbReference type="PANTHER" id="PTHR28083:SF1">
    <property type="entry name" value="GOOD FOR FULL DBP5 ACTIVITY PROTEIN 2"/>
    <property type="match status" value="1"/>
</dbReference>
<sequence>MPAAPVLTGYYRYTDIWFDWSKVLPNQGDRFPLKAALAHDSIVHPDHPLHVDGVTGVRLYIGQLHTGEIRLLFSSAQVDYIRYWLHALDMTKSIIPLPYSDCLLTNSELKNVSTVVYKDGTALRKAVKDIDKINKRLKGSDPLLRTRREFFERVRTFWVEKKGVWCAMDFEGWERDHQVITEFGWRLIRWEDGKEVEEHGHLIVDEYQKYRNTQYVHDHRYDYTFGDSEILNRASFQERICDLVASLDRYGPVFLVFHDNNQDIKYLRSPMVSAPLDGLSYLLPDTIPNDGLYVIDTADLFAGLEGSTTNNKKSLDTVCKQMQIPTKFLHNAGNDAYFTLEVVKSMASGNTLDIQREERWPNQSNGVQVQFNKADDATGNDDDDDDGIYPEGTTFNGENGNSDVDEL</sequence>
<evidence type="ECO:0000256" key="1">
    <source>
        <dbReference type="SAM" id="MobiDB-lite"/>
    </source>
</evidence>
<dbReference type="InterPro" id="IPR012337">
    <property type="entry name" value="RNaseH-like_sf"/>
</dbReference>
<dbReference type="GO" id="GO:0005634">
    <property type="term" value="C:nucleus"/>
    <property type="evidence" value="ECO:0007669"/>
    <property type="project" value="TreeGrafter"/>
</dbReference>
<dbReference type="Pfam" id="PF21762">
    <property type="entry name" value="DEDDh_C"/>
    <property type="match status" value="1"/>
</dbReference>
<dbReference type="SUPFAM" id="SSF53098">
    <property type="entry name" value="Ribonuclease H-like"/>
    <property type="match status" value="1"/>
</dbReference>
<dbReference type="Gene3D" id="3.30.420.10">
    <property type="entry name" value="Ribonuclease H-like superfamily/Ribonuclease H"/>
    <property type="match status" value="1"/>
</dbReference>
<dbReference type="AlphaFoldDB" id="A0A2A9NWT4"/>
<dbReference type="STRING" id="703135.A0A2A9NWT4"/>
<feature type="domain" description="Gfd2/YDR514C-like C-terminal" evidence="2">
    <location>
        <begin position="164"/>
        <end position="346"/>
    </location>
</feature>